<accession>A0A5E4QNR3</accession>
<sequence>MKVETKYLGKMSQSEKFKVLNEEVRSFYDYCKEIGVSDDEMDIICRPLLNTVKKATMKRWRRIITAIIIFLAIFYIVCQTDTFQWHATAVARVTLIKLLPLWNWTPLYHNKCIIERIPQKFDGNAVSTKDCVTCEAIQNIARISNTDHNEVFNNHLMRGAPVIVTDANIEWPTGEYNFTGLVNNDDRLRESVPCRILTNIRTGKQPMDLQEIVHRITESTIPSWFIHFQNCDIRAVKTFRILAPRPYFISSEIPPSHFNWLIISKNYDTKRFKQLEFDIGLIVISQLKGKNYIQLKPRDSCKNICSVLSVELLEGEILVLSNLLWEFEYLPGKGNNFALITETDWVETLLD</sequence>
<dbReference type="Proteomes" id="UP000324832">
    <property type="component" value="Unassembled WGS sequence"/>
</dbReference>
<evidence type="ECO:0000313" key="3">
    <source>
        <dbReference type="Proteomes" id="UP000324832"/>
    </source>
</evidence>
<proteinExistence type="predicted"/>
<dbReference type="AlphaFoldDB" id="A0A5E4QNR3"/>
<dbReference type="EMBL" id="FZQP02004234">
    <property type="protein sequence ID" value="VVC99634.1"/>
    <property type="molecule type" value="Genomic_DNA"/>
</dbReference>
<name>A0A5E4QNR3_9NEOP</name>
<keyword evidence="3" id="KW-1185">Reference proteome</keyword>
<feature type="transmembrane region" description="Helical" evidence="1">
    <location>
        <begin position="60"/>
        <end position="77"/>
    </location>
</feature>
<keyword evidence="1" id="KW-1133">Transmembrane helix</keyword>
<evidence type="ECO:0000256" key="1">
    <source>
        <dbReference type="SAM" id="Phobius"/>
    </source>
</evidence>
<keyword evidence="1" id="KW-0812">Transmembrane</keyword>
<evidence type="ECO:0000313" key="2">
    <source>
        <dbReference type="EMBL" id="VVC99634.1"/>
    </source>
</evidence>
<organism evidence="2 3">
    <name type="scientific">Leptidea sinapis</name>
    <dbReference type="NCBI Taxonomy" id="189913"/>
    <lineage>
        <taxon>Eukaryota</taxon>
        <taxon>Metazoa</taxon>
        <taxon>Ecdysozoa</taxon>
        <taxon>Arthropoda</taxon>
        <taxon>Hexapoda</taxon>
        <taxon>Insecta</taxon>
        <taxon>Pterygota</taxon>
        <taxon>Neoptera</taxon>
        <taxon>Endopterygota</taxon>
        <taxon>Lepidoptera</taxon>
        <taxon>Glossata</taxon>
        <taxon>Ditrysia</taxon>
        <taxon>Papilionoidea</taxon>
        <taxon>Pieridae</taxon>
        <taxon>Dismorphiinae</taxon>
        <taxon>Leptidea</taxon>
    </lineage>
</organism>
<reference evidence="2 3" key="1">
    <citation type="submission" date="2017-07" db="EMBL/GenBank/DDBJ databases">
        <authorList>
            <person name="Talla V."/>
            <person name="Backstrom N."/>
        </authorList>
    </citation>
    <scope>NUCLEOTIDE SEQUENCE [LARGE SCALE GENOMIC DNA]</scope>
</reference>
<keyword evidence="1" id="KW-0472">Membrane</keyword>
<protein>
    <submittedName>
        <fullName evidence="2">Uncharacterized protein</fullName>
    </submittedName>
</protein>
<gene>
    <name evidence="2" type="ORF">LSINAPIS_LOCUS10471</name>
</gene>